<evidence type="ECO:0000313" key="2">
    <source>
        <dbReference type="Proteomes" id="UP000521872"/>
    </source>
</evidence>
<comment type="caution">
    <text evidence="1">The sequence shown here is derived from an EMBL/GenBank/DDBJ whole genome shotgun (WGS) entry which is preliminary data.</text>
</comment>
<accession>A0A8H4VQZ0</accession>
<dbReference type="AlphaFoldDB" id="A0A8H4VQZ0"/>
<reference evidence="1 2" key="1">
    <citation type="submission" date="2019-12" db="EMBL/GenBank/DDBJ databases">
        <authorList>
            <person name="Floudas D."/>
            <person name="Bentzer J."/>
            <person name="Ahren D."/>
            <person name="Johansson T."/>
            <person name="Persson P."/>
            <person name="Tunlid A."/>
        </authorList>
    </citation>
    <scope>NUCLEOTIDE SEQUENCE [LARGE SCALE GENOMIC DNA]</scope>
    <source>
        <strain evidence="1 2">CBS 102.39</strain>
    </source>
</reference>
<protein>
    <submittedName>
        <fullName evidence="1">Uncharacterized protein</fullName>
    </submittedName>
</protein>
<proteinExistence type="predicted"/>
<evidence type="ECO:0000313" key="1">
    <source>
        <dbReference type="EMBL" id="KAF4619646.1"/>
    </source>
</evidence>
<dbReference type="EMBL" id="JAACJL010000016">
    <property type="protein sequence ID" value="KAF4619646.1"/>
    <property type="molecule type" value="Genomic_DNA"/>
</dbReference>
<keyword evidence="2" id="KW-1185">Reference proteome</keyword>
<gene>
    <name evidence="1" type="ORF">D9613_004941</name>
</gene>
<sequence length="343" mass="40280">MTTYCAMSIPPRPRPPPPMIEGRRIRLHFWHLQEPPSPLSTYAELGDDEETEEEYWNEARDMEDIQDWLLGEERGLPLTTPPPPPAPPKTYSDPPFDIFATPAPLILQIIFSILTFFRLATFRSRMPTPPMRRDIVKPYPLEWDDEDLLEELRIQGTRGPSLLYQHRQEMRVDDTEYIIKGRPGTDEETIRIPVTRDISIEKLKSHSKRMARIYRVPHERKGAFARYSIAHGLKGMCVRLPDDDYDNIAVMRHGIQSWDFGEKDERWFLMSTDKDIVERLIARTAKWPPPPLHIQVRNRVCKAVRKFFGYNSEPLYYDPPPAERPTMYILPTSILSHLKWTEY</sequence>
<name>A0A8H4VQZ0_9AGAR</name>
<organism evidence="1 2">
    <name type="scientific">Agrocybe pediades</name>
    <dbReference type="NCBI Taxonomy" id="84607"/>
    <lineage>
        <taxon>Eukaryota</taxon>
        <taxon>Fungi</taxon>
        <taxon>Dikarya</taxon>
        <taxon>Basidiomycota</taxon>
        <taxon>Agaricomycotina</taxon>
        <taxon>Agaricomycetes</taxon>
        <taxon>Agaricomycetidae</taxon>
        <taxon>Agaricales</taxon>
        <taxon>Agaricineae</taxon>
        <taxon>Strophariaceae</taxon>
        <taxon>Agrocybe</taxon>
    </lineage>
</organism>
<dbReference type="Proteomes" id="UP000521872">
    <property type="component" value="Unassembled WGS sequence"/>
</dbReference>